<gene>
    <name evidence="14" type="primary">folK</name>
    <name evidence="14" type="ORF">ACFQDL_12060</name>
</gene>
<name>A0ABW1ZZT4_9GAMM</name>
<keyword evidence="9" id="KW-0289">Folate biosynthesis</keyword>
<dbReference type="RefSeq" id="WP_379909224.1">
    <property type="nucleotide sequence ID" value="NZ_JBHSWE010000001.1"/>
</dbReference>
<evidence type="ECO:0000256" key="9">
    <source>
        <dbReference type="ARBA" id="ARBA00022909"/>
    </source>
</evidence>
<comment type="function">
    <text evidence="10">Catalyzes the transfer of pyrophosphate from adenosine triphosphate (ATP) to 6-hydroxymethyl-7,8-dihydropterin, an enzymatic step in folate biosynthesis pathway.</text>
</comment>
<evidence type="ECO:0000256" key="1">
    <source>
        <dbReference type="ARBA" id="ARBA00005051"/>
    </source>
</evidence>
<evidence type="ECO:0000256" key="10">
    <source>
        <dbReference type="ARBA" id="ARBA00029409"/>
    </source>
</evidence>
<evidence type="ECO:0000256" key="8">
    <source>
        <dbReference type="ARBA" id="ARBA00022840"/>
    </source>
</evidence>
<evidence type="ECO:0000256" key="2">
    <source>
        <dbReference type="ARBA" id="ARBA00005810"/>
    </source>
</evidence>
<protein>
    <recommendedName>
        <fullName evidence="4">2-amino-4-hydroxy-6-hydroxymethyldihydropteridine pyrophosphokinase</fullName>
        <ecNumber evidence="3">2.7.6.3</ecNumber>
    </recommendedName>
    <alternativeName>
        <fullName evidence="11">6-hydroxymethyl-7,8-dihydropterin pyrophosphokinase</fullName>
    </alternativeName>
    <alternativeName>
        <fullName evidence="12">7,8-dihydro-6-hydroxymethylpterin-pyrophosphokinase</fullName>
    </alternativeName>
</protein>
<evidence type="ECO:0000313" key="15">
    <source>
        <dbReference type="Proteomes" id="UP001596422"/>
    </source>
</evidence>
<comment type="similarity">
    <text evidence="2">Belongs to the HPPK family.</text>
</comment>
<evidence type="ECO:0000256" key="5">
    <source>
        <dbReference type="ARBA" id="ARBA00022679"/>
    </source>
</evidence>
<evidence type="ECO:0000259" key="13">
    <source>
        <dbReference type="PROSITE" id="PS00794"/>
    </source>
</evidence>
<comment type="pathway">
    <text evidence="1">Cofactor biosynthesis; tetrahydrofolate biosynthesis; 2-amino-4-hydroxy-6-hydroxymethyl-7,8-dihydropteridine diphosphate from 7,8-dihydroneopterin triphosphate: step 4/4.</text>
</comment>
<evidence type="ECO:0000256" key="12">
    <source>
        <dbReference type="ARBA" id="ARBA00033413"/>
    </source>
</evidence>
<dbReference type="CDD" id="cd00483">
    <property type="entry name" value="HPPK"/>
    <property type="match status" value="1"/>
</dbReference>
<accession>A0ABW1ZZT4</accession>
<dbReference type="NCBIfam" id="TIGR01498">
    <property type="entry name" value="folK"/>
    <property type="match status" value="1"/>
</dbReference>
<feature type="domain" description="7,8-dihydro-6-hydroxymethylpterin-pyrophosphokinase" evidence="13">
    <location>
        <begin position="91"/>
        <end position="102"/>
    </location>
</feature>
<organism evidence="14 15">
    <name type="scientific">Marinobacterium aestuariivivens</name>
    <dbReference type="NCBI Taxonomy" id="1698799"/>
    <lineage>
        <taxon>Bacteria</taxon>
        <taxon>Pseudomonadati</taxon>
        <taxon>Pseudomonadota</taxon>
        <taxon>Gammaproteobacteria</taxon>
        <taxon>Oceanospirillales</taxon>
        <taxon>Oceanospirillaceae</taxon>
        <taxon>Marinobacterium</taxon>
    </lineage>
</organism>
<dbReference type="PANTHER" id="PTHR43071:SF1">
    <property type="entry name" value="2-AMINO-4-HYDROXY-6-HYDROXYMETHYLDIHYDROPTERIDINE PYROPHOSPHOKINASE"/>
    <property type="match status" value="1"/>
</dbReference>
<dbReference type="Gene3D" id="3.30.70.560">
    <property type="entry name" value="7,8-Dihydro-6-hydroxymethylpterin-pyrophosphokinase HPPK"/>
    <property type="match status" value="1"/>
</dbReference>
<dbReference type="Pfam" id="PF01288">
    <property type="entry name" value="HPPK"/>
    <property type="match status" value="1"/>
</dbReference>
<keyword evidence="8" id="KW-0067">ATP-binding</keyword>
<dbReference type="InterPro" id="IPR035907">
    <property type="entry name" value="Hppk_sf"/>
</dbReference>
<proteinExistence type="inferred from homology"/>
<keyword evidence="15" id="KW-1185">Reference proteome</keyword>
<evidence type="ECO:0000256" key="7">
    <source>
        <dbReference type="ARBA" id="ARBA00022777"/>
    </source>
</evidence>
<keyword evidence="7" id="KW-0418">Kinase</keyword>
<dbReference type="InterPro" id="IPR000550">
    <property type="entry name" value="Hppk"/>
</dbReference>
<dbReference type="PANTHER" id="PTHR43071">
    <property type="entry name" value="2-AMINO-4-HYDROXY-6-HYDROXYMETHYLDIHYDROPTERIDINE PYROPHOSPHOKINASE"/>
    <property type="match status" value="1"/>
</dbReference>
<dbReference type="SUPFAM" id="SSF55083">
    <property type="entry name" value="6-hydroxymethyl-7,8-dihydropterin pyrophosphokinase, HPPK"/>
    <property type="match status" value="1"/>
</dbReference>
<evidence type="ECO:0000256" key="11">
    <source>
        <dbReference type="ARBA" id="ARBA00029766"/>
    </source>
</evidence>
<reference evidence="15" key="1">
    <citation type="journal article" date="2019" name="Int. J. Syst. Evol. Microbiol.">
        <title>The Global Catalogue of Microorganisms (GCM) 10K type strain sequencing project: providing services to taxonomists for standard genome sequencing and annotation.</title>
        <authorList>
            <consortium name="The Broad Institute Genomics Platform"/>
            <consortium name="The Broad Institute Genome Sequencing Center for Infectious Disease"/>
            <person name="Wu L."/>
            <person name="Ma J."/>
        </authorList>
    </citation>
    <scope>NUCLEOTIDE SEQUENCE [LARGE SCALE GENOMIC DNA]</scope>
    <source>
        <strain evidence="15">NBRC 111756</strain>
    </source>
</reference>
<dbReference type="EMBL" id="JBHSWE010000001">
    <property type="protein sequence ID" value="MFC6670723.1"/>
    <property type="molecule type" value="Genomic_DNA"/>
</dbReference>
<sequence>MHEMIRCYIGLGSNLDNPRGHVERALQQLADLPDTRLFGHSSLYRSDPVGPPGQPDYVNAVAGLDTTLEAHALLDELQALEQRHQRVRQERWGPRTLDLDLLLYGDKRIDSARLQVPHPYLCQRNFVLWPLAELAPELHLPDGQALSAKLDLCPMGTLERISL</sequence>
<evidence type="ECO:0000256" key="3">
    <source>
        <dbReference type="ARBA" id="ARBA00013253"/>
    </source>
</evidence>
<keyword evidence="6" id="KW-0547">Nucleotide-binding</keyword>
<keyword evidence="5 14" id="KW-0808">Transferase</keyword>
<dbReference type="GO" id="GO:0003848">
    <property type="term" value="F:2-amino-4-hydroxy-6-hydroxymethyldihydropteridine diphosphokinase activity"/>
    <property type="evidence" value="ECO:0007669"/>
    <property type="project" value="UniProtKB-EC"/>
</dbReference>
<dbReference type="EC" id="2.7.6.3" evidence="3"/>
<comment type="caution">
    <text evidence="14">The sequence shown here is derived from an EMBL/GenBank/DDBJ whole genome shotgun (WGS) entry which is preliminary data.</text>
</comment>
<dbReference type="PROSITE" id="PS00794">
    <property type="entry name" value="HPPK"/>
    <property type="match status" value="1"/>
</dbReference>
<evidence type="ECO:0000313" key="14">
    <source>
        <dbReference type="EMBL" id="MFC6670723.1"/>
    </source>
</evidence>
<dbReference type="Proteomes" id="UP001596422">
    <property type="component" value="Unassembled WGS sequence"/>
</dbReference>
<evidence type="ECO:0000256" key="6">
    <source>
        <dbReference type="ARBA" id="ARBA00022741"/>
    </source>
</evidence>
<evidence type="ECO:0000256" key="4">
    <source>
        <dbReference type="ARBA" id="ARBA00016218"/>
    </source>
</evidence>